<keyword evidence="5" id="KW-1185">Reference proteome</keyword>
<dbReference type="InterPro" id="IPR023210">
    <property type="entry name" value="NADP_OxRdtase_dom"/>
</dbReference>
<dbReference type="PANTHER" id="PTHR43364">
    <property type="entry name" value="NADH-SPECIFIC METHYLGLYOXAL REDUCTASE-RELATED"/>
    <property type="match status" value="1"/>
</dbReference>
<feature type="compositionally biased region" description="Low complexity" evidence="2">
    <location>
        <begin position="211"/>
        <end position="240"/>
    </location>
</feature>
<feature type="domain" description="NADP-dependent oxidoreductase" evidence="3">
    <location>
        <begin position="3"/>
        <end position="68"/>
    </location>
</feature>
<organism evidence="4 5">
    <name type="scientific">Streptomyces axinellae</name>
    <dbReference type="NCBI Taxonomy" id="552788"/>
    <lineage>
        <taxon>Bacteria</taxon>
        <taxon>Bacillati</taxon>
        <taxon>Actinomycetota</taxon>
        <taxon>Actinomycetes</taxon>
        <taxon>Kitasatosporales</taxon>
        <taxon>Streptomycetaceae</taxon>
        <taxon>Streptomyces</taxon>
    </lineage>
</organism>
<gene>
    <name evidence="4" type="ORF">GCM10009863_36080</name>
</gene>
<feature type="compositionally biased region" description="Low complexity" evidence="2">
    <location>
        <begin position="154"/>
        <end position="167"/>
    </location>
</feature>
<feature type="region of interest" description="Disordered" evidence="2">
    <location>
        <begin position="68"/>
        <end position="87"/>
    </location>
</feature>
<dbReference type="InterPro" id="IPR050523">
    <property type="entry name" value="AKR_Detox_Biosynth"/>
</dbReference>
<dbReference type="EMBL" id="BAAARJ010000011">
    <property type="protein sequence ID" value="GAA2618925.1"/>
    <property type="molecule type" value="Genomic_DNA"/>
</dbReference>
<evidence type="ECO:0000256" key="1">
    <source>
        <dbReference type="ARBA" id="ARBA00023002"/>
    </source>
</evidence>
<dbReference type="Gene3D" id="3.20.20.100">
    <property type="entry name" value="NADP-dependent oxidoreductase domain"/>
    <property type="match status" value="1"/>
</dbReference>
<feature type="region of interest" description="Disordered" evidence="2">
    <location>
        <begin position="139"/>
        <end position="240"/>
    </location>
</feature>
<proteinExistence type="predicted"/>
<name>A0ABN3Q763_9ACTN</name>
<protein>
    <recommendedName>
        <fullName evidence="3">NADP-dependent oxidoreductase domain-containing protein</fullName>
    </recommendedName>
</protein>
<evidence type="ECO:0000259" key="3">
    <source>
        <dbReference type="Pfam" id="PF00248"/>
    </source>
</evidence>
<evidence type="ECO:0000313" key="5">
    <source>
        <dbReference type="Proteomes" id="UP001501447"/>
    </source>
</evidence>
<dbReference type="SUPFAM" id="SSF51430">
    <property type="entry name" value="NAD(P)-linked oxidoreductase"/>
    <property type="match status" value="1"/>
</dbReference>
<dbReference type="Proteomes" id="UP001501447">
    <property type="component" value="Unassembled WGS sequence"/>
</dbReference>
<dbReference type="InterPro" id="IPR036812">
    <property type="entry name" value="NAD(P)_OxRdtase_dom_sf"/>
</dbReference>
<evidence type="ECO:0000313" key="4">
    <source>
        <dbReference type="EMBL" id="GAA2618925.1"/>
    </source>
</evidence>
<feature type="domain" description="NADP-dependent oxidoreductase" evidence="3">
    <location>
        <begin position="81"/>
        <end position="133"/>
    </location>
</feature>
<comment type="caution">
    <text evidence="4">The sequence shown here is derived from an EMBL/GenBank/DDBJ whole genome shotgun (WGS) entry which is preliminary data.</text>
</comment>
<feature type="compositionally biased region" description="Pro residues" evidence="2">
    <location>
        <begin position="187"/>
        <end position="201"/>
    </location>
</feature>
<dbReference type="PANTHER" id="PTHR43364:SF4">
    <property type="entry name" value="NAD(P)-LINKED OXIDOREDUCTASE SUPERFAMILY PROTEIN"/>
    <property type="match status" value="1"/>
</dbReference>
<reference evidence="4 5" key="1">
    <citation type="journal article" date="2019" name="Int. J. Syst. Evol. Microbiol.">
        <title>The Global Catalogue of Microorganisms (GCM) 10K type strain sequencing project: providing services to taxonomists for standard genome sequencing and annotation.</title>
        <authorList>
            <consortium name="The Broad Institute Genomics Platform"/>
            <consortium name="The Broad Institute Genome Sequencing Center for Infectious Disease"/>
            <person name="Wu L."/>
            <person name="Ma J."/>
        </authorList>
    </citation>
    <scope>NUCLEOTIDE SEQUENCE [LARGE SCALE GENOMIC DNA]</scope>
    <source>
        <strain evidence="4 5">JCM 16373</strain>
    </source>
</reference>
<evidence type="ECO:0000256" key="2">
    <source>
        <dbReference type="SAM" id="MobiDB-lite"/>
    </source>
</evidence>
<keyword evidence="1" id="KW-0560">Oxidoreductase</keyword>
<dbReference type="Pfam" id="PF00248">
    <property type="entry name" value="Aldo_ket_red"/>
    <property type="match status" value="2"/>
</dbReference>
<sequence length="240" mass="26142">MLLQQEGEIRHIGLSEVTVEQVKQARKPAETVSVQNLYNLTNRGAEDVLEYAERENLAFIPWFPIATGEPARPGGPPDAPAREHSASPSQLALAWLLRRSPVMLPIPDTSRVAHPEENTEAARITLGDEEFQAPADAVWTRRGPGRAPPESRAVRAAVGPRPRPCAGYRQPAHGRLMSGLWITLRPPAAPARPSSRPPPRPSPRRDPHPSWRPSSRPLWRSSSPGAACRGPAAAGVRRGS</sequence>
<accession>A0ABN3Q763</accession>